<dbReference type="PANTHER" id="PTHR39428">
    <property type="entry name" value="F420H(2)-DEPENDENT QUINONE REDUCTASE RV1261C"/>
    <property type="match status" value="1"/>
</dbReference>
<dbReference type="EMBL" id="MPNT01000005">
    <property type="protein sequence ID" value="OJZ74737.1"/>
    <property type="molecule type" value="Genomic_DNA"/>
</dbReference>
<dbReference type="AlphaFoldDB" id="A0A1Q4HYG6"/>
<comment type="catalytic activity">
    <reaction evidence="3">
        <text>oxidized coenzyme F420-(gamma-L-Glu)(n) + a quinol + H(+) = reduced coenzyme F420-(gamma-L-Glu)(n) + a quinone</text>
        <dbReference type="Rhea" id="RHEA:39663"/>
        <dbReference type="Rhea" id="RHEA-COMP:12939"/>
        <dbReference type="Rhea" id="RHEA-COMP:14378"/>
        <dbReference type="ChEBI" id="CHEBI:15378"/>
        <dbReference type="ChEBI" id="CHEBI:24646"/>
        <dbReference type="ChEBI" id="CHEBI:132124"/>
        <dbReference type="ChEBI" id="CHEBI:133980"/>
        <dbReference type="ChEBI" id="CHEBI:139511"/>
    </reaction>
</comment>
<comment type="caution">
    <text evidence="4">The sequence shown here is derived from an EMBL/GenBank/DDBJ whole genome shotgun (WGS) entry which is preliminary data.</text>
</comment>
<proteinExistence type="inferred from homology"/>
<name>A0A1Q4HYG6_9MYCO</name>
<dbReference type="STRING" id="53378.BRW65_08030"/>
<evidence type="ECO:0000256" key="1">
    <source>
        <dbReference type="ARBA" id="ARBA00008710"/>
    </source>
</evidence>
<dbReference type="GO" id="GO:0070967">
    <property type="term" value="F:coenzyme F420 binding"/>
    <property type="evidence" value="ECO:0007669"/>
    <property type="project" value="TreeGrafter"/>
</dbReference>
<dbReference type="GO" id="GO:0005886">
    <property type="term" value="C:plasma membrane"/>
    <property type="evidence" value="ECO:0007669"/>
    <property type="project" value="TreeGrafter"/>
</dbReference>
<evidence type="ECO:0000256" key="3">
    <source>
        <dbReference type="ARBA" id="ARBA00049106"/>
    </source>
</evidence>
<reference evidence="4 5" key="1">
    <citation type="submission" date="2016-11" db="EMBL/GenBank/DDBJ databases">
        <title>Genome sequences of unsequenced Mycobacteria.</title>
        <authorList>
            <person name="Greninger A.L."/>
            <person name="Fang F."/>
            <person name="Jerome K.R."/>
        </authorList>
    </citation>
    <scope>NUCLEOTIDE SEQUENCE [LARGE SCALE GENOMIC DNA]</scope>
    <source>
        <strain evidence="4 5">M11</strain>
    </source>
</reference>
<accession>A0A1Q4HYG6</accession>
<evidence type="ECO:0000313" key="4">
    <source>
        <dbReference type="EMBL" id="OJZ74737.1"/>
    </source>
</evidence>
<evidence type="ECO:0000313" key="5">
    <source>
        <dbReference type="Proteomes" id="UP000186438"/>
    </source>
</evidence>
<dbReference type="Gene3D" id="2.30.110.10">
    <property type="entry name" value="Electron Transport, Fmn-binding Protein, Chain A"/>
    <property type="match status" value="1"/>
</dbReference>
<evidence type="ECO:0000256" key="2">
    <source>
        <dbReference type="ARBA" id="ARBA00023002"/>
    </source>
</evidence>
<dbReference type="InterPro" id="IPR012349">
    <property type="entry name" value="Split_barrel_FMN-bd"/>
</dbReference>
<keyword evidence="2" id="KW-0560">Oxidoreductase</keyword>
<dbReference type="GO" id="GO:0016491">
    <property type="term" value="F:oxidoreductase activity"/>
    <property type="evidence" value="ECO:0007669"/>
    <property type="project" value="UniProtKB-KW"/>
</dbReference>
<dbReference type="OrthoDB" id="8225825at2"/>
<organism evidence="4 5">
    <name type="scientific">Mycobacterium paraffinicum</name>
    <dbReference type="NCBI Taxonomy" id="53378"/>
    <lineage>
        <taxon>Bacteria</taxon>
        <taxon>Bacillati</taxon>
        <taxon>Actinomycetota</taxon>
        <taxon>Actinomycetes</taxon>
        <taxon>Mycobacteriales</taxon>
        <taxon>Mycobacteriaceae</taxon>
        <taxon>Mycobacterium</taxon>
    </lineage>
</organism>
<dbReference type="PANTHER" id="PTHR39428:SF1">
    <property type="entry name" value="F420H(2)-DEPENDENT QUINONE REDUCTASE RV1261C"/>
    <property type="match status" value="1"/>
</dbReference>
<comment type="similarity">
    <text evidence="1">Belongs to the F420H(2)-dependent quinone reductase family.</text>
</comment>
<sequence>MSEFDPEKFMENDEALKEFNAGILEEFRANHGKIGGIFEGFDVVLLTAKGARSGLSRLTPLVSLSIDGKMVVIGSRGGAPKDPAWVHNVRANPQGQLEIGTHKYEVTVREVRDEERDALFDKVVVMAPNYGEYQAKTTRVIPLFELRPN</sequence>
<dbReference type="Pfam" id="PF04075">
    <property type="entry name" value="F420H2_quin_red"/>
    <property type="match status" value="1"/>
</dbReference>
<dbReference type="NCBIfam" id="TIGR00026">
    <property type="entry name" value="hi_GC_TIGR00026"/>
    <property type="match status" value="1"/>
</dbReference>
<dbReference type="Proteomes" id="UP000186438">
    <property type="component" value="Unassembled WGS sequence"/>
</dbReference>
<keyword evidence="5" id="KW-1185">Reference proteome</keyword>
<gene>
    <name evidence="4" type="ORF">BRW65_08030</name>
</gene>
<dbReference type="RefSeq" id="WP_073873525.1">
    <property type="nucleotide sequence ID" value="NZ_MPNT01000005.1"/>
</dbReference>
<dbReference type="InterPro" id="IPR004378">
    <property type="entry name" value="F420H2_quin_Rdtase"/>
</dbReference>
<protein>
    <submittedName>
        <fullName evidence="4">Deazaflavin-dependent nitroreductase</fullName>
    </submittedName>
</protein>